<dbReference type="PROSITE" id="PS50943">
    <property type="entry name" value="HTH_CROC1"/>
    <property type="match status" value="1"/>
</dbReference>
<evidence type="ECO:0000313" key="3">
    <source>
        <dbReference type="Proteomes" id="UP000002213"/>
    </source>
</evidence>
<dbReference type="Gene3D" id="1.10.260.40">
    <property type="entry name" value="lambda repressor-like DNA-binding domains"/>
    <property type="match status" value="1"/>
</dbReference>
<feature type="domain" description="HTH cro/C1-type" evidence="1">
    <location>
        <begin position="12"/>
        <end position="71"/>
    </location>
</feature>
<dbReference type="GO" id="GO:0003677">
    <property type="term" value="F:DNA binding"/>
    <property type="evidence" value="ECO:0007669"/>
    <property type="project" value="InterPro"/>
</dbReference>
<evidence type="ECO:0000313" key="2">
    <source>
        <dbReference type="EMBL" id="ACU35605.1"/>
    </source>
</evidence>
<dbReference type="AlphaFoldDB" id="C6WBN7"/>
<dbReference type="InterPro" id="IPR010982">
    <property type="entry name" value="Lambda_DNA-bd_dom_sf"/>
</dbReference>
<accession>C6WBN7</accession>
<dbReference type="KEGG" id="ami:Amir_1656"/>
<dbReference type="STRING" id="446462.Amir_1656"/>
<keyword evidence="3" id="KW-1185">Reference proteome</keyword>
<gene>
    <name evidence="2" type="ordered locus">Amir_1656</name>
</gene>
<dbReference type="Proteomes" id="UP000002213">
    <property type="component" value="Chromosome"/>
</dbReference>
<reference evidence="2 3" key="1">
    <citation type="journal article" date="2009" name="Stand. Genomic Sci.">
        <title>Complete genome sequence of Actinosynnema mirum type strain (101).</title>
        <authorList>
            <person name="Land M."/>
            <person name="Lapidus A."/>
            <person name="Mayilraj S."/>
            <person name="Chen F."/>
            <person name="Copeland A."/>
            <person name="Del Rio T.G."/>
            <person name="Nolan M."/>
            <person name="Lucas S."/>
            <person name="Tice H."/>
            <person name="Cheng J.F."/>
            <person name="Chertkov O."/>
            <person name="Bruce D."/>
            <person name="Goodwin L."/>
            <person name="Pitluck S."/>
            <person name="Rohde M."/>
            <person name="Goker M."/>
            <person name="Pati A."/>
            <person name="Ivanova N."/>
            <person name="Mavromatis K."/>
            <person name="Chen A."/>
            <person name="Palaniappan K."/>
            <person name="Hauser L."/>
            <person name="Chang Y.J."/>
            <person name="Jeffries C.C."/>
            <person name="Brettin T."/>
            <person name="Detter J.C."/>
            <person name="Han C."/>
            <person name="Chain P."/>
            <person name="Tindall B.J."/>
            <person name="Bristow J."/>
            <person name="Eisen J.A."/>
            <person name="Markowitz V."/>
            <person name="Hugenholtz P."/>
            <person name="Kyrpides N.C."/>
            <person name="Klenk H.P."/>
        </authorList>
    </citation>
    <scope>NUCLEOTIDE SEQUENCE [LARGE SCALE GENOMIC DNA]</scope>
    <source>
        <strain evidence="3">ATCC 29888 / DSM 43827 / JCM 3225 / NBRC 14064 / NCIMB 13271 / NRRL B-12336 / IMRU 3971 / 101</strain>
    </source>
</reference>
<dbReference type="HOGENOM" id="CLU_2314119_0_0_11"/>
<sequence>MSTLNERVAQRVKAMRQRRGMSMQALADAMTAAGYPSSRMGTSNREAGRAKITLDEAEGYCTVFGIAWADLIGESPCTTCDGAPPAHFTCNNCGKTGQQ</sequence>
<dbReference type="InterPro" id="IPR001387">
    <property type="entry name" value="Cro/C1-type_HTH"/>
</dbReference>
<dbReference type="CDD" id="cd00093">
    <property type="entry name" value="HTH_XRE"/>
    <property type="match status" value="1"/>
</dbReference>
<proteinExistence type="predicted"/>
<protein>
    <recommendedName>
        <fullName evidence="1">HTH cro/C1-type domain-containing protein</fullName>
    </recommendedName>
</protein>
<dbReference type="EMBL" id="CP001630">
    <property type="protein sequence ID" value="ACU35605.1"/>
    <property type="molecule type" value="Genomic_DNA"/>
</dbReference>
<evidence type="ECO:0000259" key="1">
    <source>
        <dbReference type="PROSITE" id="PS50943"/>
    </source>
</evidence>
<dbReference type="RefSeq" id="WP_015800494.1">
    <property type="nucleotide sequence ID" value="NC_013093.1"/>
</dbReference>
<dbReference type="SUPFAM" id="SSF47413">
    <property type="entry name" value="lambda repressor-like DNA-binding domains"/>
    <property type="match status" value="1"/>
</dbReference>
<organism evidence="2 3">
    <name type="scientific">Actinosynnema mirum (strain ATCC 29888 / DSM 43827 / JCM 3225 / NBRC 14064 / NCIMB 13271 / NRRL B-12336 / IMRU 3971 / 101)</name>
    <dbReference type="NCBI Taxonomy" id="446462"/>
    <lineage>
        <taxon>Bacteria</taxon>
        <taxon>Bacillati</taxon>
        <taxon>Actinomycetota</taxon>
        <taxon>Actinomycetes</taxon>
        <taxon>Pseudonocardiales</taxon>
        <taxon>Pseudonocardiaceae</taxon>
        <taxon>Actinosynnema</taxon>
    </lineage>
</organism>
<dbReference type="OrthoDB" id="3701153at2"/>
<name>C6WBN7_ACTMD</name>